<evidence type="ECO:0000313" key="2">
    <source>
        <dbReference type="Proteomes" id="UP000325313"/>
    </source>
</evidence>
<dbReference type="Proteomes" id="UP000325313">
    <property type="component" value="Unassembled WGS sequence"/>
</dbReference>
<dbReference type="AlphaFoldDB" id="A0A5B0RWD8"/>
<organism evidence="1 2">
    <name type="scientific">Puccinia graminis f. sp. tritici</name>
    <dbReference type="NCBI Taxonomy" id="56615"/>
    <lineage>
        <taxon>Eukaryota</taxon>
        <taxon>Fungi</taxon>
        <taxon>Dikarya</taxon>
        <taxon>Basidiomycota</taxon>
        <taxon>Pucciniomycotina</taxon>
        <taxon>Pucciniomycetes</taxon>
        <taxon>Pucciniales</taxon>
        <taxon>Pucciniaceae</taxon>
        <taxon>Puccinia</taxon>
    </lineage>
</organism>
<name>A0A5B0RWD8_PUCGR</name>
<comment type="caution">
    <text evidence="1">The sequence shown here is derived from an EMBL/GenBank/DDBJ whole genome shotgun (WGS) entry which is preliminary data.</text>
</comment>
<evidence type="ECO:0000313" key="1">
    <source>
        <dbReference type="EMBL" id="KAA1130321.1"/>
    </source>
</evidence>
<sequence length="52" mass="5559">MLSKSCPYVIGGPVSSVGRAFGFYCSCAGSDTEMSGVRAPHWALHFSRITFS</sequence>
<dbReference type="EMBL" id="VDEP01000110">
    <property type="protein sequence ID" value="KAA1130321.1"/>
    <property type="molecule type" value="Genomic_DNA"/>
</dbReference>
<accession>A0A5B0RWD8</accession>
<gene>
    <name evidence="1" type="ORF">PGTUg99_016377</name>
</gene>
<reference evidence="1 2" key="1">
    <citation type="submission" date="2019-05" db="EMBL/GenBank/DDBJ databases">
        <title>Emergence of the Ug99 lineage of the wheat stem rust pathogen through somatic hybridization.</title>
        <authorList>
            <person name="Li F."/>
            <person name="Upadhyaya N.M."/>
            <person name="Sperschneider J."/>
            <person name="Matny O."/>
            <person name="Nguyen-Phuc H."/>
            <person name="Mago R."/>
            <person name="Raley C."/>
            <person name="Miller M.E."/>
            <person name="Silverstein K.A.T."/>
            <person name="Henningsen E."/>
            <person name="Hirsch C.D."/>
            <person name="Visser B."/>
            <person name="Pretorius Z.A."/>
            <person name="Steffenson B.J."/>
            <person name="Schwessinger B."/>
            <person name="Dodds P.N."/>
            <person name="Figueroa M."/>
        </authorList>
    </citation>
    <scope>NUCLEOTIDE SEQUENCE [LARGE SCALE GENOMIC DNA]</scope>
    <source>
        <strain evidence="1 2">Ug99</strain>
    </source>
</reference>
<protein>
    <submittedName>
        <fullName evidence="1">Uncharacterized protein</fullName>
    </submittedName>
</protein>
<proteinExistence type="predicted"/>